<reference evidence="20 21" key="1">
    <citation type="submission" date="2019-04" db="EMBL/GenBank/DDBJ databases">
        <title>Pedobacter sp. AR-3-17 sp. nov., isolated from Arctic soil.</title>
        <authorList>
            <person name="Dahal R.H."/>
            <person name="Kim D.-U."/>
        </authorList>
    </citation>
    <scope>NUCLEOTIDE SEQUENCE [LARGE SCALE GENOMIC DNA]</scope>
    <source>
        <strain evidence="20 21">AR-3-17</strain>
    </source>
</reference>
<feature type="transmembrane region" description="Helical" evidence="19">
    <location>
        <begin position="36"/>
        <end position="57"/>
    </location>
</feature>
<dbReference type="EMBL" id="SWBP01000006">
    <property type="protein sequence ID" value="TKB95902.1"/>
    <property type="molecule type" value="Genomic_DNA"/>
</dbReference>
<dbReference type="RefSeq" id="WP_136827280.1">
    <property type="nucleotide sequence ID" value="NZ_SWBP01000006.1"/>
</dbReference>
<accession>A0A4U1BUI4</accession>
<organism evidence="20 21">
    <name type="scientific">Pedobacter cryophilus</name>
    <dbReference type="NCBI Taxonomy" id="2571271"/>
    <lineage>
        <taxon>Bacteria</taxon>
        <taxon>Pseudomonadati</taxon>
        <taxon>Bacteroidota</taxon>
        <taxon>Sphingobacteriia</taxon>
        <taxon>Sphingobacteriales</taxon>
        <taxon>Sphingobacteriaceae</taxon>
        <taxon>Pedobacter</taxon>
    </lineage>
</organism>
<comment type="caution">
    <text evidence="19">Lacks conserved residue(s) required for the propagation of feature annotation.</text>
</comment>
<keyword evidence="13 19" id="KW-0472">Membrane</keyword>
<evidence type="ECO:0000256" key="14">
    <source>
        <dbReference type="ARBA" id="ARBA00025228"/>
    </source>
</evidence>
<dbReference type="GO" id="GO:0009236">
    <property type="term" value="P:cobalamin biosynthetic process"/>
    <property type="evidence" value="ECO:0007669"/>
    <property type="project" value="UniProtKB-UniRule"/>
</dbReference>
<evidence type="ECO:0000256" key="17">
    <source>
        <dbReference type="ARBA" id="ARBA00048623"/>
    </source>
</evidence>
<evidence type="ECO:0000256" key="6">
    <source>
        <dbReference type="ARBA" id="ARBA00015850"/>
    </source>
</evidence>
<evidence type="ECO:0000256" key="10">
    <source>
        <dbReference type="ARBA" id="ARBA00022692"/>
    </source>
</evidence>
<comment type="similarity">
    <text evidence="4 19">Belongs to the CobS family.</text>
</comment>
<evidence type="ECO:0000313" key="20">
    <source>
        <dbReference type="EMBL" id="TKB95902.1"/>
    </source>
</evidence>
<evidence type="ECO:0000256" key="16">
    <source>
        <dbReference type="ARBA" id="ARBA00032853"/>
    </source>
</evidence>
<dbReference type="GO" id="GO:0051073">
    <property type="term" value="F:adenosylcobinamide-GDP ribazoletransferase activity"/>
    <property type="evidence" value="ECO:0007669"/>
    <property type="project" value="UniProtKB-UniRule"/>
</dbReference>
<dbReference type="InterPro" id="IPR003805">
    <property type="entry name" value="CobS"/>
</dbReference>
<evidence type="ECO:0000256" key="19">
    <source>
        <dbReference type="HAMAP-Rule" id="MF_00719"/>
    </source>
</evidence>
<evidence type="ECO:0000256" key="8">
    <source>
        <dbReference type="ARBA" id="ARBA00022573"/>
    </source>
</evidence>
<keyword evidence="10 19" id="KW-0812">Transmembrane</keyword>
<evidence type="ECO:0000256" key="1">
    <source>
        <dbReference type="ARBA" id="ARBA00001946"/>
    </source>
</evidence>
<name>A0A4U1BUI4_9SPHI</name>
<evidence type="ECO:0000256" key="15">
    <source>
        <dbReference type="ARBA" id="ARBA00032605"/>
    </source>
</evidence>
<comment type="pathway">
    <text evidence="3 19">Cofactor biosynthesis; adenosylcobalamin biosynthesis; adenosylcobalamin from cob(II)yrinate a,c-diamide: step 7/7.</text>
</comment>
<comment type="function">
    <text evidence="14 19">Joins adenosylcobinamide-GDP and alpha-ribazole to generate adenosylcobalamin (Ado-cobalamin). Also synthesizes adenosylcobalamin 5'-phosphate from adenosylcobinamide-GDP and alpha-ribazole 5'-phosphate.</text>
</comment>
<evidence type="ECO:0000256" key="4">
    <source>
        <dbReference type="ARBA" id="ARBA00010561"/>
    </source>
</evidence>
<dbReference type="HAMAP" id="MF_00719">
    <property type="entry name" value="CobS"/>
    <property type="match status" value="1"/>
</dbReference>
<dbReference type="Proteomes" id="UP000308181">
    <property type="component" value="Unassembled WGS sequence"/>
</dbReference>
<dbReference type="OrthoDB" id="9794626at2"/>
<keyword evidence="21" id="KW-1185">Reference proteome</keyword>
<evidence type="ECO:0000256" key="5">
    <source>
        <dbReference type="ARBA" id="ARBA00013200"/>
    </source>
</evidence>
<keyword evidence="9 19" id="KW-0808">Transferase</keyword>
<dbReference type="EC" id="2.7.8.26" evidence="5 19"/>
<gene>
    <name evidence="19" type="primary">cobS</name>
    <name evidence="20" type="ORF">FA046_14595</name>
</gene>
<dbReference type="GO" id="GO:0008818">
    <property type="term" value="F:cobalamin 5'-phosphate synthase activity"/>
    <property type="evidence" value="ECO:0007669"/>
    <property type="project" value="UniProtKB-UniRule"/>
</dbReference>
<evidence type="ECO:0000256" key="18">
    <source>
        <dbReference type="ARBA" id="ARBA00049504"/>
    </source>
</evidence>
<comment type="cofactor">
    <cofactor evidence="1 19">
        <name>Mg(2+)</name>
        <dbReference type="ChEBI" id="CHEBI:18420"/>
    </cofactor>
</comment>
<dbReference type="UniPathway" id="UPA00148">
    <property type="reaction ID" value="UER00238"/>
</dbReference>
<dbReference type="AlphaFoldDB" id="A0A4U1BUI4"/>
<evidence type="ECO:0000256" key="11">
    <source>
        <dbReference type="ARBA" id="ARBA00022842"/>
    </source>
</evidence>
<evidence type="ECO:0000256" key="3">
    <source>
        <dbReference type="ARBA" id="ARBA00004663"/>
    </source>
</evidence>
<protein>
    <recommendedName>
        <fullName evidence="6 19">Adenosylcobinamide-GDP ribazoletransferase</fullName>
        <ecNumber evidence="5 19">2.7.8.26</ecNumber>
    </recommendedName>
    <alternativeName>
        <fullName evidence="16 19">Cobalamin synthase</fullName>
    </alternativeName>
    <alternativeName>
        <fullName evidence="15 19">Cobalamin-5'-phosphate synthase</fullName>
    </alternativeName>
</protein>
<evidence type="ECO:0000256" key="7">
    <source>
        <dbReference type="ARBA" id="ARBA00022475"/>
    </source>
</evidence>
<evidence type="ECO:0000256" key="12">
    <source>
        <dbReference type="ARBA" id="ARBA00022989"/>
    </source>
</evidence>
<sequence length="255" mass="28623">MKKEIRIFYTAVMFFTRIPCPSFTDHDPEYLNRSSKYFTLVGMLLGALCGLSFWLAVQVFSPPIALLLSFAVSLLLTGAFHEDGLADVCDGFGGGWTKLKILDIMKDSRVGTYGLVGLGLVLAIKFAALSEMSVEMMIPVLISGHAISRLTSVSLIYTDEYAREDLLSKSKPLATKMSHQDYLIACVFGLSPLLLMRNYWIFLVIFPLILTKLYFSRYFNKWIGGYTGDCLGTVQQISEVVYYLSVILIFKYLVC</sequence>
<feature type="transmembrane region" description="Helical" evidence="19">
    <location>
        <begin position="110"/>
        <end position="129"/>
    </location>
</feature>
<proteinExistence type="inferred from homology"/>
<keyword evidence="12 19" id="KW-1133">Transmembrane helix</keyword>
<dbReference type="PANTHER" id="PTHR34148">
    <property type="entry name" value="ADENOSYLCOBINAMIDE-GDP RIBAZOLETRANSFERASE"/>
    <property type="match status" value="1"/>
</dbReference>
<evidence type="ECO:0000256" key="13">
    <source>
        <dbReference type="ARBA" id="ARBA00023136"/>
    </source>
</evidence>
<dbReference type="PANTHER" id="PTHR34148:SF1">
    <property type="entry name" value="ADENOSYLCOBINAMIDE-GDP RIBAZOLETRANSFERASE"/>
    <property type="match status" value="1"/>
</dbReference>
<dbReference type="NCBIfam" id="NF001277">
    <property type="entry name" value="PRK00235.1-3"/>
    <property type="match status" value="1"/>
</dbReference>
<evidence type="ECO:0000256" key="9">
    <source>
        <dbReference type="ARBA" id="ARBA00022679"/>
    </source>
</evidence>
<comment type="catalytic activity">
    <reaction evidence="17 19">
        <text>alpha-ribazole + adenosylcob(III)inamide-GDP = adenosylcob(III)alamin + GMP + H(+)</text>
        <dbReference type="Rhea" id="RHEA:16049"/>
        <dbReference type="ChEBI" id="CHEBI:10329"/>
        <dbReference type="ChEBI" id="CHEBI:15378"/>
        <dbReference type="ChEBI" id="CHEBI:18408"/>
        <dbReference type="ChEBI" id="CHEBI:58115"/>
        <dbReference type="ChEBI" id="CHEBI:60487"/>
        <dbReference type="EC" id="2.7.8.26"/>
    </reaction>
</comment>
<dbReference type="NCBIfam" id="TIGR00317">
    <property type="entry name" value="cobS"/>
    <property type="match status" value="1"/>
</dbReference>
<evidence type="ECO:0000313" key="21">
    <source>
        <dbReference type="Proteomes" id="UP000308181"/>
    </source>
</evidence>
<comment type="catalytic activity">
    <reaction evidence="18 19">
        <text>alpha-ribazole 5'-phosphate + adenosylcob(III)inamide-GDP = adenosylcob(III)alamin 5'-phosphate + GMP + H(+)</text>
        <dbReference type="Rhea" id="RHEA:23560"/>
        <dbReference type="ChEBI" id="CHEBI:15378"/>
        <dbReference type="ChEBI" id="CHEBI:57918"/>
        <dbReference type="ChEBI" id="CHEBI:58115"/>
        <dbReference type="ChEBI" id="CHEBI:60487"/>
        <dbReference type="ChEBI" id="CHEBI:60493"/>
        <dbReference type="EC" id="2.7.8.26"/>
    </reaction>
</comment>
<comment type="subcellular location">
    <subcellularLocation>
        <location evidence="2 19">Cell membrane</location>
        <topology evidence="2 19">Multi-pass membrane protein</topology>
    </subcellularLocation>
</comment>
<keyword evidence="11 19" id="KW-0460">Magnesium</keyword>
<dbReference type="Pfam" id="PF02654">
    <property type="entry name" value="CobS"/>
    <property type="match status" value="1"/>
</dbReference>
<comment type="caution">
    <text evidence="20">The sequence shown here is derived from an EMBL/GenBank/DDBJ whole genome shotgun (WGS) entry which is preliminary data.</text>
</comment>
<dbReference type="GO" id="GO:0005886">
    <property type="term" value="C:plasma membrane"/>
    <property type="evidence" value="ECO:0007669"/>
    <property type="project" value="UniProtKB-SubCell"/>
</dbReference>
<keyword evidence="7 19" id="KW-1003">Cell membrane</keyword>
<evidence type="ECO:0000256" key="2">
    <source>
        <dbReference type="ARBA" id="ARBA00004651"/>
    </source>
</evidence>
<keyword evidence="8 19" id="KW-0169">Cobalamin biosynthesis</keyword>